<keyword evidence="3" id="KW-1185">Reference proteome</keyword>
<proteinExistence type="predicted"/>
<dbReference type="Proteomes" id="UP000887572">
    <property type="component" value="Unplaced"/>
</dbReference>
<evidence type="ECO:0000256" key="2">
    <source>
        <dbReference type="SAM" id="SignalP"/>
    </source>
</evidence>
<feature type="compositionally biased region" description="Polar residues" evidence="1">
    <location>
        <begin position="280"/>
        <end position="290"/>
    </location>
</feature>
<feature type="compositionally biased region" description="Low complexity" evidence="1">
    <location>
        <begin position="351"/>
        <end position="364"/>
    </location>
</feature>
<feature type="compositionally biased region" description="Polar residues" evidence="1">
    <location>
        <begin position="301"/>
        <end position="311"/>
    </location>
</feature>
<keyword evidence="2" id="KW-0732">Signal</keyword>
<reference evidence="4" key="1">
    <citation type="submission" date="2022-11" db="UniProtKB">
        <authorList>
            <consortium name="WormBaseParasite"/>
        </authorList>
    </citation>
    <scope>IDENTIFICATION</scope>
</reference>
<evidence type="ECO:0000256" key="1">
    <source>
        <dbReference type="SAM" id="MobiDB-lite"/>
    </source>
</evidence>
<feature type="signal peptide" evidence="2">
    <location>
        <begin position="1"/>
        <end position="21"/>
    </location>
</feature>
<protein>
    <submittedName>
        <fullName evidence="4">Uncharacterized protein</fullName>
    </submittedName>
</protein>
<evidence type="ECO:0000313" key="3">
    <source>
        <dbReference type="Proteomes" id="UP000887572"/>
    </source>
</evidence>
<evidence type="ECO:0000313" key="4">
    <source>
        <dbReference type="WBParaSite" id="Gr19_v10_g4391.t1"/>
    </source>
</evidence>
<dbReference type="WBParaSite" id="Gr19_v10_g4391.t1">
    <property type="protein sequence ID" value="Gr19_v10_g4391.t1"/>
    <property type="gene ID" value="Gr19_v10_g4391"/>
</dbReference>
<dbReference type="AlphaFoldDB" id="A0A914HT26"/>
<sequence>MSFNWLLLFLLLPPLLFVVLADNNSQRQRQFNCPNGGEPKADERTGKPLQCLPGRRSSSAICGLHHSCFFSGFNYQCCPSLSEDEDENNFVNQQSIETEHRQQPTADDDMAAENECPAGSFSVFGPEGALLRCGRLRSQTECSKPSMFCHVGVSMQICCERFESDGPLHQSPHQTQVSGEVIVPTSSREAVWHSTDGQSRGEADAVGHSIDRGEADAVGHSIDRGEADAVGHSIDKGEADAVGHSIDRGEADAVGHSTDGGEANDEKSKRQPQFQPPPHGTSSNRSTSPMPTLDMKDGESSAESVRPSLSSAERPPPFKPKNIIQQAAKTAQRIGQDEDEHGTGSKEQKSNTNNFNKFNNNNNNNKEEEYAPTKLLKEFSNVADEPAQQHRTASQQYILEKISDGWPYDDKFYRPTNNNNNEDIFVMRKRGRPSAIVYLPN</sequence>
<dbReference type="InterPro" id="IPR006150">
    <property type="entry name" value="Cys_repeat_1"/>
</dbReference>
<organism evidence="3 4">
    <name type="scientific">Globodera rostochiensis</name>
    <name type="common">Golden nematode worm</name>
    <name type="synonym">Heterodera rostochiensis</name>
    <dbReference type="NCBI Taxonomy" id="31243"/>
    <lineage>
        <taxon>Eukaryota</taxon>
        <taxon>Metazoa</taxon>
        <taxon>Ecdysozoa</taxon>
        <taxon>Nematoda</taxon>
        <taxon>Chromadorea</taxon>
        <taxon>Rhabditida</taxon>
        <taxon>Tylenchina</taxon>
        <taxon>Tylenchomorpha</taxon>
        <taxon>Tylenchoidea</taxon>
        <taxon>Heteroderidae</taxon>
        <taxon>Heteroderinae</taxon>
        <taxon>Globodera</taxon>
    </lineage>
</organism>
<feature type="region of interest" description="Disordered" evidence="1">
    <location>
        <begin position="250"/>
        <end position="367"/>
    </location>
</feature>
<feature type="chain" id="PRO_5037134473" evidence="2">
    <location>
        <begin position="22"/>
        <end position="441"/>
    </location>
</feature>
<accession>A0A914HT26</accession>
<name>A0A914HT26_GLORO</name>
<dbReference type="SMART" id="SM00289">
    <property type="entry name" value="WR1"/>
    <property type="match status" value="1"/>
</dbReference>